<protein>
    <submittedName>
        <fullName evidence="3">Deacylase</fullName>
    </submittedName>
</protein>
<dbReference type="AlphaFoldDB" id="A0A9D2HJN9"/>
<dbReference type="Proteomes" id="UP000823821">
    <property type="component" value="Unassembled WGS sequence"/>
</dbReference>
<reference evidence="3" key="2">
    <citation type="submission" date="2021-04" db="EMBL/GenBank/DDBJ databases">
        <authorList>
            <person name="Gilroy R."/>
        </authorList>
    </citation>
    <scope>NUCLEOTIDE SEQUENCE</scope>
    <source>
        <strain evidence="3">5032</strain>
    </source>
</reference>
<dbReference type="EMBL" id="DWZD01000009">
    <property type="protein sequence ID" value="HJA78170.1"/>
    <property type="molecule type" value="Genomic_DNA"/>
</dbReference>
<reference evidence="3" key="1">
    <citation type="journal article" date="2021" name="PeerJ">
        <title>Extensive microbial diversity within the chicken gut microbiome revealed by metagenomics and culture.</title>
        <authorList>
            <person name="Gilroy R."/>
            <person name="Ravi A."/>
            <person name="Getino M."/>
            <person name="Pursley I."/>
            <person name="Horton D.L."/>
            <person name="Alikhan N.F."/>
            <person name="Baker D."/>
            <person name="Gharbi K."/>
            <person name="Hall N."/>
            <person name="Watson M."/>
            <person name="Adriaenssens E.M."/>
            <person name="Foster-Nyarko E."/>
            <person name="Jarju S."/>
            <person name="Secka A."/>
            <person name="Antonio M."/>
            <person name="Oren A."/>
            <person name="Chaudhuri R.R."/>
            <person name="La Ragione R."/>
            <person name="Hildebrand F."/>
            <person name="Pallen M.J."/>
        </authorList>
    </citation>
    <scope>NUCLEOTIDE SEQUENCE</scope>
    <source>
        <strain evidence="3">5032</strain>
    </source>
</reference>
<evidence type="ECO:0000259" key="1">
    <source>
        <dbReference type="Pfam" id="PF17033"/>
    </source>
</evidence>
<proteinExistence type="predicted"/>
<gene>
    <name evidence="3" type="ORF">H9784_01165</name>
</gene>
<dbReference type="InterPro" id="IPR031489">
    <property type="entry name" value="Peptidase_M99"/>
</dbReference>
<comment type="caution">
    <text evidence="3">The sequence shown here is derived from an EMBL/GenBank/DDBJ whole genome shotgun (WGS) entry which is preliminary data.</text>
</comment>
<dbReference type="InterPro" id="IPR033397">
    <property type="entry name" value="Metallo_peptidase_C"/>
</dbReference>
<evidence type="ECO:0000313" key="4">
    <source>
        <dbReference type="Proteomes" id="UP000823821"/>
    </source>
</evidence>
<evidence type="ECO:0000313" key="3">
    <source>
        <dbReference type="EMBL" id="HJA78170.1"/>
    </source>
</evidence>
<feature type="domain" description="D,L-carboxypeptidase peptidase" evidence="1">
    <location>
        <begin position="65"/>
        <end position="290"/>
    </location>
</feature>
<feature type="domain" description="Metallo-carboxypeptidase C-terminal" evidence="2">
    <location>
        <begin position="369"/>
        <end position="461"/>
    </location>
</feature>
<sequence length="484" mass="54867">MQHGVPVRCAWRQEGSVFLVASVRRATVWLLCLLCLFLLPGRTARAAGDGALDFTTIRLGSGRQAVLVVGGIQGDEPGGFSAATLLGTRYEIHEGAVWVVPNLNFPSIIRRSRGLHGDMNRKFARLDRADPEFHTVTRIKDLICHPDVRLVLNLHDGSGYYRPKYIDKLNNPRRWGQCIVIDQAVLDNVFMGALHDEAHTVISAVNERLIAPHHVYHIHNTRTAEGDREMEKSLSYYAVRQGKAAFGLEASKEFPVELRVYYHLHMIENFLRQAGVRFRRSFELTPDGIRQALRENLGVSFAGNRVFLPLEDVRDTVRFLPLPKGCAEKAVTSKPIMAVLPCDGRDNRLCIHYGNRTITLIDPDWHEMDHSLDGMRVTVDGEKRFVGFGQVVQVRESASVHAVSGFRVNAIGYDSGRRDESDLPLRHELFQKRFSVDRQGTLFRVEVYRDDRFAGLFLLRFGDSLRAERDILPDSPGRESRWGY</sequence>
<dbReference type="Pfam" id="PF17129">
    <property type="entry name" value="Peptidase_M99_C"/>
    <property type="match status" value="1"/>
</dbReference>
<dbReference type="CDD" id="cd06243">
    <property type="entry name" value="M14_CP_Csd4-like"/>
    <property type="match status" value="1"/>
</dbReference>
<organism evidence="3 4">
    <name type="scientific">Candidatus Desulfovibrio intestinavium</name>
    <dbReference type="NCBI Taxonomy" id="2838534"/>
    <lineage>
        <taxon>Bacteria</taxon>
        <taxon>Pseudomonadati</taxon>
        <taxon>Thermodesulfobacteriota</taxon>
        <taxon>Desulfovibrionia</taxon>
        <taxon>Desulfovibrionales</taxon>
        <taxon>Desulfovibrionaceae</taxon>
        <taxon>Desulfovibrio</taxon>
    </lineage>
</organism>
<accession>A0A9D2HJN9</accession>
<dbReference type="SUPFAM" id="SSF53187">
    <property type="entry name" value="Zn-dependent exopeptidases"/>
    <property type="match status" value="1"/>
</dbReference>
<dbReference type="Gene3D" id="3.40.630.10">
    <property type="entry name" value="Zn peptidases"/>
    <property type="match status" value="1"/>
</dbReference>
<evidence type="ECO:0000259" key="2">
    <source>
        <dbReference type="Pfam" id="PF17129"/>
    </source>
</evidence>
<dbReference type="Pfam" id="PF17033">
    <property type="entry name" value="Peptidase_M99"/>
    <property type="match status" value="1"/>
</dbReference>
<name>A0A9D2HJN9_9BACT</name>